<dbReference type="AlphaFoldDB" id="A0A0G1F001"/>
<dbReference type="Proteomes" id="UP000034213">
    <property type="component" value="Unassembled WGS sequence"/>
</dbReference>
<dbReference type="GO" id="GO:0016740">
    <property type="term" value="F:transferase activity"/>
    <property type="evidence" value="ECO:0007669"/>
    <property type="project" value="UniProtKB-KW"/>
</dbReference>
<proteinExistence type="predicted"/>
<sequence length="182" mass="21296">MGITDFSAARNNLMHAVKADWVLFLDSDEKIAAPIDPAKLDKRYNYSFKRQDWFLGRRLNFGETANVRLTRLIQPGSGKWVGMVHERFISSLPVLTLKSLILHRRKITLSQFIDRLNWYSSLRAGEINRFYLFELLVYPLVKFVKNYFWHLGFLDGLPGLAMAFMMSFHSLAVRIKQYEKMA</sequence>
<evidence type="ECO:0000313" key="3">
    <source>
        <dbReference type="Proteomes" id="UP000034213"/>
    </source>
</evidence>
<protein>
    <submittedName>
        <fullName evidence="2">Glycosyltransferase, group 2 family protein</fullName>
    </submittedName>
</protein>
<keyword evidence="1" id="KW-1133">Transmembrane helix</keyword>
<keyword evidence="2" id="KW-0808">Transferase</keyword>
<dbReference type="STRING" id="1618369.UV54_C0014G0002"/>
<comment type="caution">
    <text evidence="2">The sequence shown here is derived from an EMBL/GenBank/DDBJ whole genome shotgun (WGS) entry which is preliminary data.</text>
</comment>
<feature type="transmembrane region" description="Helical" evidence="1">
    <location>
        <begin position="147"/>
        <end position="173"/>
    </location>
</feature>
<name>A0A0G1F001_9BACT</name>
<organism evidence="2 3">
    <name type="scientific">Candidatus Beckwithbacteria bacterium GW2011_GWA2_43_10</name>
    <dbReference type="NCBI Taxonomy" id="1618369"/>
    <lineage>
        <taxon>Bacteria</taxon>
        <taxon>Candidatus Beckwithiibacteriota</taxon>
    </lineage>
</organism>
<evidence type="ECO:0000256" key="1">
    <source>
        <dbReference type="SAM" id="Phobius"/>
    </source>
</evidence>
<reference evidence="2 3" key="1">
    <citation type="journal article" date="2015" name="Nature">
        <title>rRNA introns, odd ribosomes, and small enigmatic genomes across a large radiation of phyla.</title>
        <authorList>
            <person name="Brown C.T."/>
            <person name="Hug L.A."/>
            <person name="Thomas B.C."/>
            <person name="Sharon I."/>
            <person name="Castelle C.J."/>
            <person name="Singh A."/>
            <person name="Wilkins M.J."/>
            <person name="Williams K.H."/>
            <person name="Banfield J.F."/>
        </authorList>
    </citation>
    <scope>NUCLEOTIDE SEQUENCE [LARGE SCALE GENOMIC DNA]</scope>
</reference>
<evidence type="ECO:0000313" key="2">
    <source>
        <dbReference type="EMBL" id="KKS80163.1"/>
    </source>
</evidence>
<gene>
    <name evidence="2" type="ORF">UV54_C0014G0002</name>
</gene>
<keyword evidence="1" id="KW-0472">Membrane</keyword>
<accession>A0A0G1F001</accession>
<dbReference type="EMBL" id="LCEW01000014">
    <property type="protein sequence ID" value="KKS80163.1"/>
    <property type="molecule type" value="Genomic_DNA"/>
</dbReference>
<keyword evidence="1" id="KW-0812">Transmembrane</keyword>